<dbReference type="EMBL" id="SHKL01000002">
    <property type="protein sequence ID" value="RZT75498.1"/>
    <property type="molecule type" value="Genomic_DNA"/>
</dbReference>
<proteinExistence type="predicted"/>
<sequence>MTACTCGRDSGADPPGDRRGPVRTAQRVIRRSWLVLRVTLALLMVSDHLDLFGPEVGTVPTAKALASTVGAAANEFYEDFLGGATS</sequence>
<protein>
    <submittedName>
        <fullName evidence="2">Uncharacterized protein</fullName>
    </submittedName>
</protein>
<reference evidence="2 3" key="1">
    <citation type="submission" date="2019-02" db="EMBL/GenBank/DDBJ databases">
        <title>Sequencing the genomes of 1000 actinobacteria strains.</title>
        <authorList>
            <person name="Klenk H.-P."/>
        </authorList>
    </citation>
    <scope>NUCLEOTIDE SEQUENCE [LARGE SCALE GENOMIC DNA]</scope>
    <source>
        <strain evidence="2 3">DSM 45779</strain>
    </source>
</reference>
<feature type="region of interest" description="Disordered" evidence="1">
    <location>
        <begin position="1"/>
        <end position="23"/>
    </location>
</feature>
<name>A0A4Q7U7N1_PSEST</name>
<accession>A0A4Q7U7N1</accession>
<keyword evidence="3" id="KW-1185">Reference proteome</keyword>
<organism evidence="2 3">
    <name type="scientific">Pseudonocardia sediminis</name>
    <dbReference type="NCBI Taxonomy" id="1397368"/>
    <lineage>
        <taxon>Bacteria</taxon>
        <taxon>Bacillati</taxon>
        <taxon>Actinomycetota</taxon>
        <taxon>Actinomycetes</taxon>
        <taxon>Pseudonocardiales</taxon>
        <taxon>Pseudonocardiaceae</taxon>
        <taxon>Pseudonocardia</taxon>
    </lineage>
</organism>
<gene>
    <name evidence="2" type="ORF">EV383_6239</name>
</gene>
<dbReference type="AlphaFoldDB" id="A0A4Q7U7N1"/>
<evidence type="ECO:0000313" key="3">
    <source>
        <dbReference type="Proteomes" id="UP000291591"/>
    </source>
</evidence>
<comment type="caution">
    <text evidence="2">The sequence shown here is derived from an EMBL/GenBank/DDBJ whole genome shotgun (WGS) entry which is preliminary data.</text>
</comment>
<dbReference type="Proteomes" id="UP000291591">
    <property type="component" value="Unassembled WGS sequence"/>
</dbReference>
<evidence type="ECO:0000256" key="1">
    <source>
        <dbReference type="SAM" id="MobiDB-lite"/>
    </source>
</evidence>
<evidence type="ECO:0000313" key="2">
    <source>
        <dbReference type="EMBL" id="RZT75498.1"/>
    </source>
</evidence>